<evidence type="ECO:0000256" key="3">
    <source>
        <dbReference type="ARBA" id="ARBA00022771"/>
    </source>
</evidence>
<feature type="region of interest" description="Disordered" evidence="9">
    <location>
        <begin position="268"/>
        <end position="305"/>
    </location>
</feature>
<evidence type="ECO:0000256" key="5">
    <source>
        <dbReference type="ARBA" id="ARBA00023015"/>
    </source>
</evidence>
<dbReference type="Proteomes" id="UP000284842">
    <property type="component" value="Unassembled WGS sequence"/>
</dbReference>
<feature type="compositionally biased region" description="Low complexity" evidence="9">
    <location>
        <begin position="169"/>
        <end position="179"/>
    </location>
</feature>
<dbReference type="PRINTS" id="PR00619">
    <property type="entry name" value="GATAZNFINGER"/>
</dbReference>
<dbReference type="PANTHER" id="PTHR10071">
    <property type="entry name" value="TRANSCRIPTION FACTOR GATA FAMILY MEMBER"/>
    <property type="match status" value="1"/>
</dbReference>
<keyword evidence="3 8" id="KW-0863">Zinc-finger</keyword>
<feature type="region of interest" description="Disordered" evidence="9">
    <location>
        <begin position="96"/>
        <end position="129"/>
    </location>
</feature>
<gene>
    <name evidence="11" type="ORF">CVT24_001200</name>
</gene>
<dbReference type="Gene3D" id="3.30.50.10">
    <property type="entry name" value="Erythroid Transcription Factor GATA-1, subunit A"/>
    <property type="match status" value="2"/>
</dbReference>
<feature type="domain" description="GATA-type" evidence="10">
    <location>
        <begin position="482"/>
        <end position="530"/>
    </location>
</feature>
<feature type="region of interest" description="Disordered" evidence="9">
    <location>
        <begin position="324"/>
        <end position="396"/>
    </location>
</feature>
<dbReference type="STRING" id="181874.A0A409VTS6"/>
<feature type="compositionally biased region" description="Basic and acidic residues" evidence="9">
    <location>
        <begin position="152"/>
        <end position="164"/>
    </location>
</feature>
<dbReference type="GO" id="GO:0005634">
    <property type="term" value="C:nucleus"/>
    <property type="evidence" value="ECO:0007669"/>
    <property type="project" value="UniProtKB-SubCell"/>
</dbReference>
<dbReference type="AlphaFoldDB" id="A0A409VTS6"/>
<dbReference type="GO" id="GO:0045944">
    <property type="term" value="P:positive regulation of transcription by RNA polymerase II"/>
    <property type="evidence" value="ECO:0007669"/>
    <property type="project" value="TreeGrafter"/>
</dbReference>
<feature type="region of interest" description="Disordered" evidence="9">
    <location>
        <begin position="593"/>
        <end position="649"/>
    </location>
</feature>
<dbReference type="InterPro" id="IPR039355">
    <property type="entry name" value="Transcription_factor_GATA"/>
</dbReference>
<feature type="compositionally biased region" description="Low complexity" evidence="9">
    <location>
        <begin position="344"/>
        <end position="372"/>
    </location>
</feature>
<feature type="compositionally biased region" description="Polar residues" evidence="9">
    <location>
        <begin position="273"/>
        <end position="283"/>
    </location>
</feature>
<feature type="region of interest" description="Disordered" evidence="9">
    <location>
        <begin position="942"/>
        <end position="975"/>
    </location>
</feature>
<feature type="compositionally biased region" description="Low complexity" evidence="9">
    <location>
        <begin position="284"/>
        <end position="304"/>
    </location>
</feature>
<feature type="compositionally biased region" description="Low complexity" evidence="9">
    <location>
        <begin position="864"/>
        <end position="914"/>
    </location>
</feature>
<dbReference type="FunFam" id="3.30.50.10:FF:000007">
    <property type="entry name" value="Nitrogen regulatory AreA, N-terminal"/>
    <property type="match status" value="1"/>
</dbReference>
<dbReference type="InterPro" id="IPR013088">
    <property type="entry name" value="Znf_NHR/GATA"/>
</dbReference>
<evidence type="ECO:0000313" key="11">
    <source>
        <dbReference type="EMBL" id="PPQ69700.1"/>
    </source>
</evidence>
<keyword evidence="12" id="KW-1185">Reference proteome</keyword>
<dbReference type="Pfam" id="PF00320">
    <property type="entry name" value="GATA"/>
    <property type="match status" value="2"/>
</dbReference>
<dbReference type="GO" id="GO:0000122">
    <property type="term" value="P:negative regulation of transcription by RNA polymerase II"/>
    <property type="evidence" value="ECO:0007669"/>
    <property type="project" value="TreeGrafter"/>
</dbReference>
<proteinExistence type="predicted"/>
<feature type="region of interest" description="Disordered" evidence="9">
    <location>
        <begin position="446"/>
        <end position="467"/>
    </location>
</feature>
<evidence type="ECO:0000256" key="1">
    <source>
        <dbReference type="ARBA" id="ARBA00004123"/>
    </source>
</evidence>
<dbReference type="Pfam" id="PF08550">
    <property type="entry name" value="GATA_AreA"/>
    <property type="match status" value="1"/>
</dbReference>
<name>A0A409VTS6_9AGAR</name>
<dbReference type="GO" id="GO:0000978">
    <property type="term" value="F:RNA polymerase II cis-regulatory region sequence-specific DNA binding"/>
    <property type="evidence" value="ECO:0007669"/>
    <property type="project" value="TreeGrafter"/>
</dbReference>
<sequence>MPSILNLKFKGNKSFVAFSNLNDTESLTKTWKVCTKVASYLEQGQRLENLSWRLWHLQNLMVDTDNAKSKREFKKLSKCMGDKLDKEKGRSIEELEAPDFKRNHSTDMIRQRAAEKERSREASQNAPGVIKRMQFTFSVDQPSQPFMTLPVKKPDTKPSAEFAKRRPGAASTSSSTAASRSNKDQEDTVMSDATAQSSSNTTSSNSQLLHFPPLFSNDFGPSALLYAAPTLTTSMNYGEGFNPTGTSSDSFSISRPTIELPLDEILFNDETGSDNGSASGDNHSTATTANAANTASTSTTTATAQSIWSSGDLSTASIVRADAPEKAASRASAERQEQQDVVMASVPSHSSSNTTTTSVSTRSAAASVAASTNEEPGAISEEEFLSPAPSTSRKASSIFKNIPPLSQSVKEILPETVAPSRVNSIYGTRSSTPTTNRPTLTLRTQNTVSTRSSGPGATATSLNPAVLRSGGPNSAPGGVKAECSNCGATHTPLWRRGLNDELNCNACGLYCKLHKRPRPKSMRNSHGEGRAQVAPRQETVDVIRHPPAAVAAQCYNCHTTATPLWRKDDEGKTVCNACGLYYKLHGSARPISMKSDVIRKRSRHDARRASQAGGSPGAPEDTPSASPGVSRRASPVRDASPTLAPDSSTAQIYDYSEDIDFRSSVAGAGTSELLNALGGMDGGQQLYQHAYVPFPGPYHPDYLMSMYGIQSDGLNFAGVGAVEGNNGGNAGGNSASSGGSGAAEPDSSMSPRSTKRRRMSTDSASEPPSSAVSFSSFSGDSYSPASSISGHSHSHSHSQSGSVSHHKRSSMEFPFSTYNSNGTINTGPALRGPGNTFWHPPMMPQGAGGAHTEDTTIFHPPMLVPATSSSSSASSSANSSASNSGNNSNGSSTSSSSVGSPNLNASANAAAGNGKDNHDSPMDFLHPPAMIQDDELFSAYLHPPMALADDGSSSSSGSGGDGQEHQAMFVDSYFQ</sequence>
<dbReference type="InterPro" id="IPR013860">
    <property type="entry name" value="AreA_GATA"/>
</dbReference>
<evidence type="ECO:0000259" key="10">
    <source>
        <dbReference type="PROSITE" id="PS50114"/>
    </source>
</evidence>
<feature type="region of interest" description="Disordered" evidence="9">
    <location>
        <begin position="728"/>
        <end position="927"/>
    </location>
</feature>
<comment type="caution">
    <text evidence="11">The sequence shown here is derived from an EMBL/GenBank/DDBJ whole genome shotgun (WGS) entry which is preliminary data.</text>
</comment>
<reference evidence="11 12" key="1">
    <citation type="journal article" date="2018" name="Evol. Lett.">
        <title>Horizontal gene cluster transfer increased hallucinogenic mushroom diversity.</title>
        <authorList>
            <person name="Reynolds H.T."/>
            <person name="Vijayakumar V."/>
            <person name="Gluck-Thaler E."/>
            <person name="Korotkin H.B."/>
            <person name="Matheny P.B."/>
            <person name="Slot J.C."/>
        </authorList>
    </citation>
    <scope>NUCLEOTIDE SEQUENCE [LARGE SCALE GENOMIC DNA]</scope>
    <source>
        <strain evidence="11 12">2629</strain>
    </source>
</reference>
<feature type="compositionally biased region" description="Basic and acidic residues" evidence="9">
    <location>
        <begin position="324"/>
        <end position="338"/>
    </location>
</feature>
<evidence type="ECO:0000256" key="4">
    <source>
        <dbReference type="ARBA" id="ARBA00022833"/>
    </source>
</evidence>
<evidence type="ECO:0000256" key="9">
    <source>
        <dbReference type="SAM" id="MobiDB-lite"/>
    </source>
</evidence>
<dbReference type="OrthoDB" id="515401at2759"/>
<evidence type="ECO:0000256" key="6">
    <source>
        <dbReference type="ARBA" id="ARBA00023163"/>
    </source>
</evidence>
<feature type="compositionally biased region" description="Polar residues" evidence="9">
    <location>
        <begin position="448"/>
        <end position="463"/>
    </location>
</feature>
<dbReference type="InParanoid" id="A0A409VTS6"/>
<feature type="compositionally biased region" description="Polar residues" evidence="9">
    <location>
        <begin position="816"/>
        <end position="826"/>
    </location>
</feature>
<evidence type="ECO:0000256" key="7">
    <source>
        <dbReference type="ARBA" id="ARBA00023242"/>
    </source>
</evidence>
<evidence type="ECO:0000256" key="8">
    <source>
        <dbReference type="PROSITE-ProRule" id="PRU00094"/>
    </source>
</evidence>
<dbReference type="GO" id="GO:0008270">
    <property type="term" value="F:zinc ion binding"/>
    <property type="evidence" value="ECO:0007669"/>
    <property type="project" value="UniProtKB-KW"/>
</dbReference>
<comment type="subcellular location">
    <subcellularLocation>
        <location evidence="1">Nucleus</location>
    </subcellularLocation>
</comment>
<feature type="compositionally biased region" description="Basic and acidic residues" evidence="9">
    <location>
        <begin position="96"/>
        <end position="121"/>
    </location>
</feature>
<feature type="compositionally biased region" description="Low complexity" evidence="9">
    <location>
        <begin position="196"/>
        <end position="206"/>
    </location>
</feature>
<dbReference type="PANTHER" id="PTHR10071:SF281">
    <property type="entry name" value="BOX A-BINDING FACTOR-RELATED"/>
    <property type="match status" value="1"/>
</dbReference>
<evidence type="ECO:0000313" key="12">
    <source>
        <dbReference type="Proteomes" id="UP000284842"/>
    </source>
</evidence>
<dbReference type="PROSITE" id="PS50114">
    <property type="entry name" value="GATA_ZN_FINGER_2"/>
    <property type="match status" value="2"/>
</dbReference>
<dbReference type="EMBL" id="NHTK01005977">
    <property type="protein sequence ID" value="PPQ69700.1"/>
    <property type="molecule type" value="Genomic_DNA"/>
</dbReference>
<protein>
    <recommendedName>
        <fullName evidence="10">GATA-type domain-containing protein</fullName>
    </recommendedName>
</protein>
<dbReference type="GO" id="GO:0000981">
    <property type="term" value="F:DNA-binding transcription factor activity, RNA polymerase II-specific"/>
    <property type="evidence" value="ECO:0007669"/>
    <property type="project" value="TreeGrafter"/>
</dbReference>
<dbReference type="SUPFAM" id="SSF57716">
    <property type="entry name" value="Glucocorticoid receptor-like (DNA-binding domain)"/>
    <property type="match status" value="2"/>
</dbReference>
<dbReference type="PROSITE" id="PS00344">
    <property type="entry name" value="GATA_ZN_FINGER_1"/>
    <property type="match status" value="1"/>
</dbReference>
<feature type="domain" description="GATA-type" evidence="10">
    <location>
        <begin position="548"/>
        <end position="601"/>
    </location>
</feature>
<keyword evidence="4" id="KW-0862">Zinc</keyword>
<keyword evidence="6" id="KW-0804">Transcription</keyword>
<keyword evidence="2" id="KW-0479">Metal-binding</keyword>
<dbReference type="SMART" id="SM00401">
    <property type="entry name" value="ZnF_GATA"/>
    <property type="match status" value="2"/>
</dbReference>
<organism evidence="11 12">
    <name type="scientific">Panaeolus cyanescens</name>
    <dbReference type="NCBI Taxonomy" id="181874"/>
    <lineage>
        <taxon>Eukaryota</taxon>
        <taxon>Fungi</taxon>
        <taxon>Dikarya</taxon>
        <taxon>Basidiomycota</taxon>
        <taxon>Agaricomycotina</taxon>
        <taxon>Agaricomycetes</taxon>
        <taxon>Agaricomycetidae</taxon>
        <taxon>Agaricales</taxon>
        <taxon>Agaricineae</taxon>
        <taxon>Galeropsidaceae</taxon>
        <taxon>Panaeolus</taxon>
    </lineage>
</organism>
<dbReference type="CDD" id="cd00202">
    <property type="entry name" value="ZnF_GATA"/>
    <property type="match status" value="2"/>
</dbReference>
<evidence type="ECO:0000256" key="2">
    <source>
        <dbReference type="ARBA" id="ARBA00022723"/>
    </source>
</evidence>
<keyword evidence="7" id="KW-0539">Nucleus</keyword>
<accession>A0A409VTS6</accession>
<dbReference type="InterPro" id="IPR000679">
    <property type="entry name" value="Znf_GATA"/>
</dbReference>
<keyword evidence="5" id="KW-0805">Transcription regulation</keyword>
<feature type="compositionally biased region" description="Low complexity" evidence="9">
    <location>
        <begin position="763"/>
        <end position="803"/>
    </location>
</feature>
<feature type="region of interest" description="Disordered" evidence="9">
    <location>
        <begin position="141"/>
        <end position="206"/>
    </location>
</feature>